<protein>
    <recommendedName>
        <fullName evidence="4">C2H2-type domain-containing protein</fullName>
    </recommendedName>
</protein>
<dbReference type="PANTHER" id="PTHR38166:SF1">
    <property type="entry name" value="C2H2-TYPE DOMAIN-CONTAINING PROTEIN"/>
    <property type="match status" value="1"/>
</dbReference>
<dbReference type="PANTHER" id="PTHR38166">
    <property type="entry name" value="C2H2-TYPE DOMAIN-CONTAINING PROTEIN-RELATED"/>
    <property type="match status" value="1"/>
</dbReference>
<evidence type="ECO:0000313" key="2">
    <source>
        <dbReference type="EMBL" id="KAK8037843.1"/>
    </source>
</evidence>
<feature type="region of interest" description="Disordered" evidence="1">
    <location>
        <begin position="82"/>
        <end position="148"/>
    </location>
</feature>
<gene>
    <name evidence="2" type="ORF">PG991_001189</name>
</gene>
<evidence type="ECO:0000256" key="1">
    <source>
        <dbReference type="SAM" id="MobiDB-lite"/>
    </source>
</evidence>
<dbReference type="Gene3D" id="3.30.160.60">
    <property type="entry name" value="Classic Zinc Finger"/>
    <property type="match status" value="1"/>
</dbReference>
<dbReference type="Proteomes" id="UP001396898">
    <property type="component" value="Unassembled WGS sequence"/>
</dbReference>
<name>A0ABR1SU37_9PEZI</name>
<feature type="compositionally biased region" description="Basic and acidic residues" evidence="1">
    <location>
        <begin position="138"/>
        <end position="148"/>
    </location>
</feature>
<feature type="region of interest" description="Disordered" evidence="1">
    <location>
        <begin position="1"/>
        <end position="32"/>
    </location>
</feature>
<feature type="compositionally biased region" description="Polar residues" evidence="1">
    <location>
        <begin position="106"/>
        <end position="124"/>
    </location>
</feature>
<keyword evidence="3" id="KW-1185">Reference proteome</keyword>
<accession>A0ABR1SU37</accession>
<organism evidence="2 3">
    <name type="scientific">Apiospora marii</name>
    <dbReference type="NCBI Taxonomy" id="335849"/>
    <lineage>
        <taxon>Eukaryota</taxon>
        <taxon>Fungi</taxon>
        <taxon>Dikarya</taxon>
        <taxon>Ascomycota</taxon>
        <taxon>Pezizomycotina</taxon>
        <taxon>Sordariomycetes</taxon>
        <taxon>Xylariomycetidae</taxon>
        <taxon>Amphisphaeriales</taxon>
        <taxon>Apiosporaceae</taxon>
        <taxon>Apiospora</taxon>
    </lineage>
</organism>
<proteinExistence type="predicted"/>
<evidence type="ECO:0008006" key="4">
    <source>
        <dbReference type="Google" id="ProtNLM"/>
    </source>
</evidence>
<comment type="caution">
    <text evidence="2">The sequence shown here is derived from an EMBL/GenBank/DDBJ whole genome shotgun (WGS) entry which is preliminary data.</text>
</comment>
<evidence type="ECO:0000313" key="3">
    <source>
        <dbReference type="Proteomes" id="UP001396898"/>
    </source>
</evidence>
<dbReference type="EMBL" id="JAQQWI010000002">
    <property type="protein sequence ID" value="KAK8037843.1"/>
    <property type="molecule type" value="Genomic_DNA"/>
</dbReference>
<sequence>MSDYVPQWPERELEDPTETSHPAAYPGFIPSSGNGSDYHSNYHLNCSYQQNYHHNPHDNPHHYNLHNYNHRYNQLYSHNGTNAAFRSQRPPAAQHSHENGSGARLASSSTNPTFGASTTTNSSWEVIGNTQGGNGEDNDSRFGGDESHVDESSILSTRQPGREFACPFQLHGTPSSPTCRHGFKKLSYVRQHIFRRHIQPIHCPICGETFKDDNLRNVHINQESCKPAYYTLPGLSRDVGDRIIQARSRAPPHTASDHDRWYMMWDILFPHDARPAEPYLEGTFLAPSVPAVSVLETPSSEASFADIAFGFLHQGGGRDLIQTIFPDGAPNAPPGFLDVFHQILEDYTKGMVEYAGRQNRSDPP</sequence>
<reference evidence="2 3" key="1">
    <citation type="submission" date="2023-01" db="EMBL/GenBank/DDBJ databases">
        <title>Analysis of 21 Apiospora genomes using comparative genomics revels a genus with tremendous synthesis potential of carbohydrate active enzymes and secondary metabolites.</title>
        <authorList>
            <person name="Sorensen T."/>
        </authorList>
    </citation>
    <scope>NUCLEOTIDE SEQUENCE [LARGE SCALE GENOMIC DNA]</scope>
    <source>
        <strain evidence="2 3">CBS 20057</strain>
    </source>
</reference>